<dbReference type="Gene3D" id="3.90.960.10">
    <property type="entry name" value="YbaK/aminoacyl-tRNA synthetase-associated domain"/>
    <property type="match status" value="1"/>
</dbReference>
<dbReference type="OrthoDB" id="9786549at2"/>
<dbReference type="Proteomes" id="UP000033452">
    <property type="component" value="Unassembled WGS sequence"/>
</dbReference>
<dbReference type="AlphaFoldDB" id="A0A0F4QUV4"/>
<dbReference type="GO" id="GO:0002161">
    <property type="term" value="F:aminoacyl-tRNA deacylase activity"/>
    <property type="evidence" value="ECO:0007669"/>
    <property type="project" value="InterPro"/>
</dbReference>
<protein>
    <submittedName>
        <fullName evidence="2">Prolyl-tRNA synthetase</fullName>
    </submittedName>
</protein>
<dbReference type="EMBL" id="JXYA01000011">
    <property type="protein sequence ID" value="KJZ11124.1"/>
    <property type="molecule type" value="Genomic_DNA"/>
</dbReference>
<evidence type="ECO:0000313" key="3">
    <source>
        <dbReference type="Proteomes" id="UP000033452"/>
    </source>
</evidence>
<keyword evidence="2" id="KW-0436">Ligase</keyword>
<sequence length="157" mass="18303">MTHRISAYLDTHLIPYRVIEHVESQSSLGSAYFSQIPLPQLAKAVMLEDHESKRLMAVLPANYKISLSRLNDALKRRFHLMKERQVYRLFADCSPGAVPPIAEAYHLDIVYDDLLLNLPHVYIESGDHRHLLQLDQSDFRQLMEDAKHLRFSHETFH</sequence>
<organism evidence="2 3">
    <name type="scientific">Pseudoalteromonas rubra</name>
    <dbReference type="NCBI Taxonomy" id="43658"/>
    <lineage>
        <taxon>Bacteria</taxon>
        <taxon>Pseudomonadati</taxon>
        <taxon>Pseudomonadota</taxon>
        <taxon>Gammaproteobacteria</taxon>
        <taxon>Alteromonadales</taxon>
        <taxon>Pseudoalteromonadaceae</taxon>
        <taxon>Pseudoalteromonas</taxon>
    </lineage>
</organism>
<proteinExistence type="predicted"/>
<name>A0A0F4QUV4_9GAMM</name>
<dbReference type="InterPro" id="IPR007214">
    <property type="entry name" value="YbaK/aa-tRNA-synth-assoc-dom"/>
</dbReference>
<reference evidence="2 3" key="1">
    <citation type="journal article" date="2015" name="BMC Genomics">
        <title>Genome mining reveals unlocked bioactive potential of marine Gram-negative bacteria.</title>
        <authorList>
            <person name="Machado H."/>
            <person name="Sonnenschein E.C."/>
            <person name="Melchiorsen J."/>
            <person name="Gram L."/>
        </authorList>
    </citation>
    <scope>NUCLEOTIDE SEQUENCE [LARGE SCALE GENOMIC DNA]</scope>
    <source>
        <strain evidence="2 3">S2471</strain>
    </source>
</reference>
<dbReference type="PATRIC" id="fig|43658.5.peg.1318"/>
<comment type="caution">
    <text evidence="2">The sequence shown here is derived from an EMBL/GenBank/DDBJ whole genome shotgun (WGS) entry which is preliminary data.</text>
</comment>
<dbReference type="RefSeq" id="WP_046004115.1">
    <property type="nucleotide sequence ID" value="NZ_JXYA01000011.1"/>
</dbReference>
<keyword evidence="2" id="KW-0030">Aminoacyl-tRNA synthetase</keyword>
<gene>
    <name evidence="2" type="ORF">TW77_06270</name>
</gene>
<dbReference type="CDD" id="cd04332">
    <property type="entry name" value="YbaK_like"/>
    <property type="match status" value="1"/>
</dbReference>
<evidence type="ECO:0000313" key="2">
    <source>
        <dbReference type="EMBL" id="KJZ11124.1"/>
    </source>
</evidence>
<evidence type="ECO:0000259" key="1">
    <source>
        <dbReference type="Pfam" id="PF04073"/>
    </source>
</evidence>
<dbReference type="SUPFAM" id="SSF55826">
    <property type="entry name" value="YbaK/ProRS associated domain"/>
    <property type="match status" value="1"/>
</dbReference>
<dbReference type="Pfam" id="PF04073">
    <property type="entry name" value="tRNA_edit"/>
    <property type="match status" value="1"/>
</dbReference>
<keyword evidence="3" id="KW-1185">Reference proteome</keyword>
<dbReference type="InterPro" id="IPR036754">
    <property type="entry name" value="YbaK/aa-tRNA-synt-asso_dom_sf"/>
</dbReference>
<dbReference type="GO" id="GO:0004812">
    <property type="term" value="F:aminoacyl-tRNA ligase activity"/>
    <property type="evidence" value="ECO:0007669"/>
    <property type="project" value="UniProtKB-KW"/>
</dbReference>
<accession>A0A0F4QUV4</accession>
<feature type="domain" description="YbaK/aminoacyl-tRNA synthetase-associated" evidence="1">
    <location>
        <begin position="35"/>
        <end position="141"/>
    </location>
</feature>